<dbReference type="EMBL" id="PUBV01000067">
    <property type="protein sequence ID" value="PWB05562.1"/>
    <property type="molecule type" value="Genomic_DNA"/>
</dbReference>
<accession>A0A2V1ISS7</accession>
<evidence type="ECO:0000313" key="1">
    <source>
        <dbReference type="EMBL" id="PWB05562.1"/>
    </source>
</evidence>
<sequence>MQTIEIDKEVFEDMVKSMQFLHTMVSRMWKLLHPPAGSGKWLTSYAAANAMCITVRQLQTLKSSGKIGFFQEPGGNCLFSEAEIGRYLDDNRMEAGGCL</sequence>
<protein>
    <recommendedName>
        <fullName evidence="3">DNA-binding protein</fullName>
    </recommendedName>
</protein>
<dbReference type="GeneID" id="93423785"/>
<dbReference type="Proteomes" id="UP000244925">
    <property type="component" value="Unassembled WGS sequence"/>
</dbReference>
<reference evidence="2" key="1">
    <citation type="submission" date="2018-02" db="EMBL/GenBank/DDBJ databases">
        <authorList>
            <person name="Clavel T."/>
            <person name="Strowig T."/>
        </authorList>
    </citation>
    <scope>NUCLEOTIDE SEQUENCE [LARGE SCALE GENOMIC DNA]</scope>
    <source>
        <strain evidence="2">DSM 100764</strain>
    </source>
</reference>
<comment type="caution">
    <text evidence="1">The sequence shown here is derived from an EMBL/GenBank/DDBJ whole genome shotgun (WGS) entry which is preliminary data.</text>
</comment>
<keyword evidence="2" id="KW-1185">Reference proteome</keyword>
<organism evidence="1 2">
    <name type="scientific">Paramuribaculum intestinale</name>
    <dbReference type="NCBI Taxonomy" id="2094151"/>
    <lineage>
        <taxon>Bacteria</taxon>
        <taxon>Pseudomonadati</taxon>
        <taxon>Bacteroidota</taxon>
        <taxon>Bacteroidia</taxon>
        <taxon>Bacteroidales</taxon>
        <taxon>Muribaculaceae</taxon>
        <taxon>Paramuribaculum</taxon>
    </lineage>
</organism>
<gene>
    <name evidence="1" type="ORF">C5O25_12680</name>
</gene>
<dbReference type="RefSeq" id="WP_107037068.1">
    <property type="nucleotide sequence ID" value="NZ_CP098825.1"/>
</dbReference>
<proteinExistence type="predicted"/>
<name>A0A2V1ISS7_9BACT</name>
<evidence type="ECO:0008006" key="3">
    <source>
        <dbReference type="Google" id="ProtNLM"/>
    </source>
</evidence>
<dbReference type="AlphaFoldDB" id="A0A2V1ISS7"/>
<evidence type="ECO:0000313" key="2">
    <source>
        <dbReference type="Proteomes" id="UP000244925"/>
    </source>
</evidence>